<evidence type="ECO:0000313" key="1">
    <source>
        <dbReference type="EMBL" id="QDV84949.1"/>
    </source>
</evidence>
<name>A0ABX5XSS4_9BACT</name>
<accession>A0ABX5XSS4</accession>
<sequence length="48" mass="5000">MQDLALGTAASAVRLMLMQDLALGTAASAVRLMLMQDLALEPRLAPCG</sequence>
<protein>
    <submittedName>
        <fullName evidence="1">Uncharacterized protein</fullName>
    </submittedName>
</protein>
<evidence type="ECO:0000313" key="3">
    <source>
        <dbReference type="Proteomes" id="UP000318081"/>
    </source>
</evidence>
<dbReference type="EMBL" id="CP036432">
    <property type="protein sequence ID" value="QDV84950.1"/>
    <property type="molecule type" value="Genomic_DNA"/>
</dbReference>
<organism evidence="1 3">
    <name type="scientific">Stieleria magnilauensis</name>
    <dbReference type="NCBI Taxonomy" id="2527963"/>
    <lineage>
        <taxon>Bacteria</taxon>
        <taxon>Pseudomonadati</taxon>
        <taxon>Planctomycetota</taxon>
        <taxon>Planctomycetia</taxon>
        <taxon>Pirellulales</taxon>
        <taxon>Pirellulaceae</taxon>
        <taxon>Stieleria</taxon>
    </lineage>
</organism>
<proteinExistence type="predicted"/>
<gene>
    <name evidence="1" type="ORF">TBK1r_39010</name>
    <name evidence="2" type="ORF">TBK1r_39020</name>
</gene>
<reference evidence="1 3" key="1">
    <citation type="submission" date="2019-02" db="EMBL/GenBank/DDBJ databases">
        <title>Deep-cultivation of Planctomycetes and their phenomic and genomic characterization uncovers novel biology.</title>
        <authorList>
            <person name="Wiegand S."/>
            <person name="Jogler M."/>
            <person name="Boedeker C."/>
            <person name="Pinto D."/>
            <person name="Vollmers J."/>
            <person name="Rivas-Marin E."/>
            <person name="Kohn T."/>
            <person name="Peeters S.H."/>
            <person name="Heuer A."/>
            <person name="Rast P."/>
            <person name="Oberbeckmann S."/>
            <person name="Bunk B."/>
            <person name="Jeske O."/>
            <person name="Meyerdierks A."/>
            <person name="Storesund J.E."/>
            <person name="Kallscheuer N."/>
            <person name="Luecker S."/>
            <person name="Lage O.M."/>
            <person name="Pohl T."/>
            <person name="Merkel B.J."/>
            <person name="Hornburger P."/>
            <person name="Mueller R.-W."/>
            <person name="Bruemmer F."/>
            <person name="Labrenz M."/>
            <person name="Spormann A.M."/>
            <person name="Op den Camp H."/>
            <person name="Overmann J."/>
            <person name="Amann R."/>
            <person name="Jetten M.S.M."/>
            <person name="Mascher T."/>
            <person name="Medema M.H."/>
            <person name="Devos D.P."/>
            <person name="Kaster A.-K."/>
            <person name="Ovreas L."/>
            <person name="Rohde M."/>
            <person name="Galperin M.Y."/>
            <person name="Jogler C."/>
        </authorList>
    </citation>
    <scope>NUCLEOTIDE SEQUENCE [LARGE SCALE GENOMIC DNA]</scope>
    <source>
        <strain evidence="1 3">TBK1r</strain>
    </source>
</reference>
<evidence type="ECO:0000313" key="2">
    <source>
        <dbReference type="EMBL" id="QDV84950.1"/>
    </source>
</evidence>
<dbReference type="Proteomes" id="UP000318081">
    <property type="component" value="Chromosome"/>
</dbReference>
<dbReference type="EMBL" id="CP036432">
    <property type="protein sequence ID" value="QDV84949.1"/>
    <property type="molecule type" value="Genomic_DNA"/>
</dbReference>
<keyword evidence="3" id="KW-1185">Reference proteome</keyword>